<reference evidence="5 6" key="1">
    <citation type="submission" date="2016-10" db="EMBL/GenBank/DDBJ databases">
        <authorList>
            <person name="de Groot N.N."/>
        </authorList>
    </citation>
    <scope>NUCLEOTIDE SEQUENCE [LARGE SCALE GENOMIC DNA]</scope>
    <source>
        <strain evidence="5 6">R-24608</strain>
    </source>
</reference>
<dbReference type="InterPro" id="IPR002104">
    <property type="entry name" value="Integrase_catalytic"/>
</dbReference>
<name>A0A1I7KSK8_9BURK</name>
<dbReference type="InterPro" id="IPR010998">
    <property type="entry name" value="Integrase_recombinase_N"/>
</dbReference>
<dbReference type="PROSITE" id="PS51898">
    <property type="entry name" value="TYR_RECOMBINASE"/>
    <property type="match status" value="1"/>
</dbReference>
<dbReference type="InterPro" id="IPR013762">
    <property type="entry name" value="Integrase-like_cat_sf"/>
</dbReference>
<dbReference type="Pfam" id="PF00589">
    <property type="entry name" value="Phage_integrase"/>
    <property type="match status" value="1"/>
</dbReference>
<keyword evidence="3" id="KW-0233">DNA recombination</keyword>
<dbReference type="GO" id="GO:0003677">
    <property type="term" value="F:DNA binding"/>
    <property type="evidence" value="ECO:0007669"/>
    <property type="project" value="UniProtKB-KW"/>
</dbReference>
<evidence type="ECO:0000256" key="1">
    <source>
        <dbReference type="ARBA" id="ARBA00022908"/>
    </source>
</evidence>
<dbReference type="Gene3D" id="1.10.443.10">
    <property type="entry name" value="Intergrase catalytic core"/>
    <property type="match status" value="1"/>
</dbReference>
<dbReference type="CDD" id="cd00796">
    <property type="entry name" value="INT_Rci_Hp1_C"/>
    <property type="match status" value="1"/>
</dbReference>
<keyword evidence="2" id="KW-0238">DNA-binding</keyword>
<dbReference type="EMBL" id="FPBX01000070">
    <property type="protein sequence ID" value="SFV00462.1"/>
    <property type="molecule type" value="Genomic_DNA"/>
</dbReference>
<dbReference type="PANTHER" id="PTHR30349">
    <property type="entry name" value="PHAGE INTEGRASE-RELATED"/>
    <property type="match status" value="1"/>
</dbReference>
<dbReference type="AlphaFoldDB" id="A0A1I7KSK8"/>
<dbReference type="STRING" id="343013.SAMN04489707_10705"/>
<evidence type="ECO:0000259" key="4">
    <source>
        <dbReference type="PROSITE" id="PS51898"/>
    </source>
</evidence>
<dbReference type="Gene3D" id="1.10.150.130">
    <property type="match status" value="1"/>
</dbReference>
<dbReference type="GO" id="GO:0015074">
    <property type="term" value="P:DNA integration"/>
    <property type="evidence" value="ECO:0007669"/>
    <property type="project" value="UniProtKB-KW"/>
</dbReference>
<dbReference type="OrthoDB" id="662444at2"/>
<dbReference type="InterPro" id="IPR011010">
    <property type="entry name" value="DNA_brk_join_enz"/>
</dbReference>
<keyword evidence="6" id="KW-1185">Reference proteome</keyword>
<protein>
    <submittedName>
        <fullName evidence="5">Site-specific recombinase XerD</fullName>
    </submittedName>
</protein>
<dbReference type="InterPro" id="IPR050090">
    <property type="entry name" value="Tyrosine_recombinase_XerCD"/>
</dbReference>
<dbReference type="RefSeq" id="WP_054258016.1">
    <property type="nucleotide sequence ID" value="NZ_CYIG01000075.1"/>
</dbReference>
<dbReference type="GO" id="GO:0006310">
    <property type="term" value="P:DNA recombination"/>
    <property type="evidence" value="ECO:0007669"/>
    <property type="project" value="UniProtKB-KW"/>
</dbReference>
<feature type="domain" description="Tyr recombinase" evidence="4">
    <location>
        <begin position="159"/>
        <end position="331"/>
    </location>
</feature>
<sequence length="342" mass="38482">MATPKQTAAGTWRVQIEVRGQRDAATCATKREALEWAARRKTEMLAMANGKAGEIKTLADALDRYGREVSPTKRGELKEVIRLKAFERQPLFPGRRLLVDLTPAHLADWRDARLKINSRGAVLRDMVLLSHVLEVARREWRWIADNPMRDVRKPAEPDHRERIIQPAEVRAMLRVLGWSKRKPVRSVAQAVAHCFIAALQTGMRAGELCGLRWDDVAQDHVQLHAGKTKTGKARQVPLTPAAARNIECMRGYDPELVFGLTARSLDAMFRKYRTRAGLEGFTFHDARHTAATRLARLVDVLDLCKIFGWTTATRALVYYNPTGSQIAKRLNASAAAPTRSPR</sequence>
<dbReference type="Proteomes" id="UP000183656">
    <property type="component" value="Unassembled WGS sequence"/>
</dbReference>
<evidence type="ECO:0000256" key="2">
    <source>
        <dbReference type="ARBA" id="ARBA00023125"/>
    </source>
</evidence>
<gene>
    <name evidence="5" type="ORF">SAMN04489707_10705</name>
</gene>
<evidence type="ECO:0000313" key="5">
    <source>
        <dbReference type="EMBL" id="SFV00462.1"/>
    </source>
</evidence>
<keyword evidence="1" id="KW-0229">DNA integration</keyword>
<evidence type="ECO:0000256" key="3">
    <source>
        <dbReference type="ARBA" id="ARBA00023172"/>
    </source>
</evidence>
<dbReference type="PANTHER" id="PTHR30349:SF94">
    <property type="entry name" value="INTEGRASE_RECOMBINASE HI_1414-RELATED"/>
    <property type="match status" value="1"/>
</dbReference>
<proteinExistence type="predicted"/>
<evidence type="ECO:0000313" key="6">
    <source>
        <dbReference type="Proteomes" id="UP000183656"/>
    </source>
</evidence>
<accession>A0A1I7KSK8</accession>
<organism evidence="5 6">
    <name type="scientific">Paenacidovorax caeni</name>
    <dbReference type="NCBI Taxonomy" id="343013"/>
    <lineage>
        <taxon>Bacteria</taxon>
        <taxon>Pseudomonadati</taxon>
        <taxon>Pseudomonadota</taxon>
        <taxon>Betaproteobacteria</taxon>
        <taxon>Burkholderiales</taxon>
        <taxon>Comamonadaceae</taxon>
        <taxon>Paenacidovorax</taxon>
    </lineage>
</organism>
<dbReference type="SUPFAM" id="SSF56349">
    <property type="entry name" value="DNA breaking-rejoining enzymes"/>
    <property type="match status" value="1"/>
</dbReference>